<proteinExistence type="predicted"/>
<dbReference type="STRING" id="1314773.A0A3N2PRP4"/>
<feature type="compositionally biased region" description="Gly residues" evidence="1">
    <location>
        <begin position="230"/>
        <end position="259"/>
    </location>
</feature>
<dbReference type="Proteomes" id="UP000272025">
    <property type="component" value="Unassembled WGS sequence"/>
</dbReference>
<evidence type="ECO:0008006" key="4">
    <source>
        <dbReference type="Google" id="ProtNLM"/>
    </source>
</evidence>
<protein>
    <recommendedName>
        <fullName evidence="4">Apple domain-containing protein</fullName>
    </recommendedName>
</protein>
<evidence type="ECO:0000313" key="2">
    <source>
        <dbReference type="EMBL" id="ROT37173.1"/>
    </source>
</evidence>
<evidence type="ECO:0000313" key="3">
    <source>
        <dbReference type="Proteomes" id="UP000272025"/>
    </source>
</evidence>
<feature type="compositionally biased region" description="Basic and acidic residues" evidence="1">
    <location>
        <begin position="214"/>
        <end position="227"/>
    </location>
</feature>
<dbReference type="OrthoDB" id="4849539at2759"/>
<name>A0A3N2PRP4_SODAK</name>
<dbReference type="RefSeq" id="XP_028464979.1">
    <property type="nucleotide sequence ID" value="XM_028609932.1"/>
</dbReference>
<dbReference type="AlphaFoldDB" id="A0A3N2PRP4"/>
<keyword evidence="3" id="KW-1185">Reference proteome</keyword>
<feature type="region of interest" description="Disordered" evidence="1">
    <location>
        <begin position="1"/>
        <end position="314"/>
    </location>
</feature>
<gene>
    <name evidence="2" type="ORF">SODALDRAFT_324822</name>
</gene>
<dbReference type="EMBL" id="ML119057">
    <property type="protein sequence ID" value="ROT37173.1"/>
    <property type="molecule type" value="Genomic_DNA"/>
</dbReference>
<feature type="compositionally biased region" description="Low complexity" evidence="1">
    <location>
        <begin position="153"/>
        <end position="166"/>
    </location>
</feature>
<sequence>MRRPSAVLSEQHHQQYRPHGDGGSVSPISTESGHAGGLAGAGGGPLPSEPSLTSTMLGRARDNKAAHNGNANTATATNTNANTNTNTATAATSTNSNSNSGSSKRQSLYHPPAAARGAAPPEIYWSEGATPSASNLEDPDDGASANHAGTTGPGVARSVSRSRVGSYTFYREPTPEPQEKTCGGGGGGGRTRPVSGFGLGIMRNKNMPFGRSRKTGDEYGEHHDKETGNPYGGRYGYGGTPSSGGQDGVVKDGGSGYGDPGSSRTESASSWTSITTASNTAPTSSPTAPASTSPATLTSASSDPPFPTTTSSGSLTCPESNYTLYSVPGSTILFLRLCGVDYSDAAAENIRDVPTESMAECMRNCAGTFGCTGCGWGPLDVGAGPPDFRTRRMMNKIRYARVKERFLDIYDNITTEEGPNSFVIFRLQIILIDKKNGLLGKKSNLPDRKTNLLVEENIWNLKMTNQFISSIMPSTQIPVFGSFCKAVGV</sequence>
<evidence type="ECO:0000256" key="1">
    <source>
        <dbReference type="SAM" id="MobiDB-lite"/>
    </source>
</evidence>
<reference evidence="2 3" key="1">
    <citation type="journal article" date="2018" name="Mol. Ecol.">
        <title>The obligate alkalophilic soda-lake fungus Sodiomyces alkalinus has shifted to a protein diet.</title>
        <authorList>
            <person name="Grum-Grzhimaylo A.A."/>
            <person name="Falkoski D.L."/>
            <person name="van den Heuvel J."/>
            <person name="Valero-Jimenez C.A."/>
            <person name="Min B."/>
            <person name="Choi I.G."/>
            <person name="Lipzen A."/>
            <person name="Daum C.G."/>
            <person name="Aanen D.K."/>
            <person name="Tsang A."/>
            <person name="Henrissat B."/>
            <person name="Bilanenko E.N."/>
            <person name="de Vries R.P."/>
            <person name="van Kan J.A.L."/>
            <person name="Grigoriev I.V."/>
            <person name="Debets A.J.M."/>
        </authorList>
    </citation>
    <scope>NUCLEOTIDE SEQUENCE [LARGE SCALE GENOMIC DNA]</scope>
    <source>
        <strain evidence="2 3">F11</strain>
    </source>
</reference>
<feature type="compositionally biased region" description="Gly residues" evidence="1">
    <location>
        <begin position="34"/>
        <end position="45"/>
    </location>
</feature>
<feature type="compositionally biased region" description="Low complexity" evidence="1">
    <location>
        <begin position="68"/>
        <end position="103"/>
    </location>
</feature>
<organism evidence="2 3">
    <name type="scientific">Sodiomyces alkalinus (strain CBS 110278 / VKM F-3762 / F11)</name>
    <name type="common">Alkaliphilic filamentous fungus</name>
    <dbReference type="NCBI Taxonomy" id="1314773"/>
    <lineage>
        <taxon>Eukaryota</taxon>
        <taxon>Fungi</taxon>
        <taxon>Dikarya</taxon>
        <taxon>Ascomycota</taxon>
        <taxon>Pezizomycotina</taxon>
        <taxon>Sordariomycetes</taxon>
        <taxon>Hypocreomycetidae</taxon>
        <taxon>Glomerellales</taxon>
        <taxon>Plectosphaerellaceae</taxon>
        <taxon>Sodiomyces</taxon>
    </lineage>
</organism>
<accession>A0A3N2PRP4</accession>
<feature type="compositionally biased region" description="Low complexity" evidence="1">
    <location>
        <begin position="111"/>
        <end position="121"/>
    </location>
</feature>
<dbReference type="GeneID" id="39578410"/>
<feature type="compositionally biased region" description="Low complexity" evidence="1">
    <location>
        <begin position="260"/>
        <end position="314"/>
    </location>
</feature>